<feature type="transmembrane region" description="Helical" evidence="8">
    <location>
        <begin position="211"/>
        <end position="236"/>
    </location>
</feature>
<dbReference type="GO" id="GO:0005886">
    <property type="term" value="C:plasma membrane"/>
    <property type="evidence" value="ECO:0007669"/>
    <property type="project" value="TreeGrafter"/>
</dbReference>
<evidence type="ECO:0000256" key="5">
    <source>
        <dbReference type="ARBA" id="ARBA00022989"/>
    </source>
</evidence>
<keyword evidence="9" id="KW-1185">Reference proteome</keyword>
<evidence type="ECO:0000256" key="4">
    <source>
        <dbReference type="ARBA" id="ARBA00022692"/>
    </source>
</evidence>
<keyword evidence="4 7" id="KW-0812">Transmembrane</keyword>
<dbReference type="PROSITE" id="PS00221">
    <property type="entry name" value="MIP"/>
    <property type="match status" value="1"/>
</dbReference>
<dbReference type="PANTHER" id="PTHR19139:SF284">
    <property type="entry name" value="AQUAPORIN"/>
    <property type="match status" value="1"/>
</dbReference>
<dbReference type="InterPro" id="IPR000425">
    <property type="entry name" value="MIP"/>
</dbReference>
<dbReference type="SUPFAM" id="SSF81338">
    <property type="entry name" value="Aquaporin-like"/>
    <property type="match status" value="1"/>
</dbReference>
<feature type="transmembrane region" description="Helical" evidence="8">
    <location>
        <begin position="256"/>
        <end position="280"/>
    </location>
</feature>
<comment type="subcellular location">
    <subcellularLocation>
        <location evidence="1">Membrane</location>
        <topology evidence="1">Multi-pass membrane protein</topology>
    </subcellularLocation>
</comment>
<evidence type="ECO:0000256" key="8">
    <source>
        <dbReference type="SAM" id="Phobius"/>
    </source>
</evidence>
<reference evidence="10" key="1">
    <citation type="submission" date="2022-11" db="UniProtKB">
        <authorList>
            <consortium name="WormBaseParasite"/>
        </authorList>
    </citation>
    <scope>IDENTIFICATION</scope>
</reference>
<evidence type="ECO:0000256" key="3">
    <source>
        <dbReference type="ARBA" id="ARBA00022448"/>
    </source>
</evidence>
<dbReference type="FunFam" id="1.20.1080.10:FF:000019">
    <property type="entry name" value="AQuaPorin or aquaglyceroporin related"/>
    <property type="match status" value="1"/>
</dbReference>
<dbReference type="AlphaFoldDB" id="A0A914MKS6"/>
<evidence type="ECO:0000313" key="9">
    <source>
        <dbReference type="Proteomes" id="UP000887563"/>
    </source>
</evidence>
<accession>A0A914MKS6</accession>
<dbReference type="Gene3D" id="1.20.1080.10">
    <property type="entry name" value="Glycerol uptake facilitator protein"/>
    <property type="match status" value="1"/>
</dbReference>
<dbReference type="CDD" id="cd00333">
    <property type="entry name" value="MIP"/>
    <property type="match status" value="1"/>
</dbReference>
<evidence type="ECO:0000256" key="6">
    <source>
        <dbReference type="ARBA" id="ARBA00023136"/>
    </source>
</evidence>
<evidence type="ECO:0000256" key="1">
    <source>
        <dbReference type="ARBA" id="ARBA00004141"/>
    </source>
</evidence>
<feature type="transmembrane region" description="Helical" evidence="8">
    <location>
        <begin position="169"/>
        <end position="190"/>
    </location>
</feature>
<name>A0A914MKS6_MELIC</name>
<keyword evidence="5 8" id="KW-1133">Transmembrane helix</keyword>
<dbReference type="GO" id="GO:0015250">
    <property type="term" value="F:water channel activity"/>
    <property type="evidence" value="ECO:0007669"/>
    <property type="project" value="TreeGrafter"/>
</dbReference>
<keyword evidence="6 8" id="KW-0472">Membrane</keyword>
<sequence length="374" mass="39107">MFCGLELNVSVAVLCLVDGVMCYIMASPSYTTSSNIPIPTYRSIGNKVIVPVGKPADHCLLVPVTSVVTPGIYNSGINYNNGGGSGGGDSPWSGAFTKTFMRGGSLSSASGMENSSGENNNRGGNVGYLLRDRPFTMISKLSAEFIGTLLLTFIGSLSGLNIISNSNAVLHAAFAHGLTVFALVSSFGHISGAHFNPAISLAVVLVGKMKILNAIFYWISQLAGGFCGALIVRFVTDQKQYDSIAGGATIVPPNQLWYQAAMVELILTAILAQTILTCAVDTSSVSVAPLAIGMTVALDIFAGATLSGASMNPARSFGPCLVASYFLQNGPGTKLTDPIWTSHFVFWLGPLLGGVLAAFIFKTLLTRGNNRICP</sequence>
<protein>
    <submittedName>
        <fullName evidence="10">Aquaporin</fullName>
    </submittedName>
</protein>
<organism evidence="9 10">
    <name type="scientific">Meloidogyne incognita</name>
    <name type="common">Southern root-knot nematode worm</name>
    <name type="synonym">Oxyuris incognita</name>
    <dbReference type="NCBI Taxonomy" id="6306"/>
    <lineage>
        <taxon>Eukaryota</taxon>
        <taxon>Metazoa</taxon>
        <taxon>Ecdysozoa</taxon>
        <taxon>Nematoda</taxon>
        <taxon>Chromadorea</taxon>
        <taxon>Rhabditida</taxon>
        <taxon>Tylenchina</taxon>
        <taxon>Tylenchomorpha</taxon>
        <taxon>Tylenchoidea</taxon>
        <taxon>Meloidogynidae</taxon>
        <taxon>Meloidogyninae</taxon>
        <taxon>Meloidogyne</taxon>
        <taxon>Meloidogyne incognita group</taxon>
    </lineage>
</organism>
<dbReference type="PRINTS" id="PR00783">
    <property type="entry name" value="MINTRINSICP"/>
</dbReference>
<feature type="transmembrane region" description="Helical" evidence="8">
    <location>
        <begin position="344"/>
        <end position="365"/>
    </location>
</feature>
<evidence type="ECO:0000256" key="2">
    <source>
        <dbReference type="ARBA" id="ARBA00006175"/>
    </source>
</evidence>
<dbReference type="InterPro" id="IPR023271">
    <property type="entry name" value="Aquaporin-like"/>
</dbReference>
<feature type="transmembrane region" description="Helical" evidence="8">
    <location>
        <begin position="287"/>
        <end position="309"/>
    </location>
</feature>
<dbReference type="Pfam" id="PF00230">
    <property type="entry name" value="MIP"/>
    <property type="match status" value="1"/>
</dbReference>
<dbReference type="PANTHER" id="PTHR19139">
    <property type="entry name" value="AQUAPORIN TRANSPORTER"/>
    <property type="match status" value="1"/>
</dbReference>
<evidence type="ECO:0000313" key="10">
    <source>
        <dbReference type="WBParaSite" id="Minc3s01912g27142"/>
    </source>
</evidence>
<proteinExistence type="inferred from homology"/>
<evidence type="ECO:0000256" key="7">
    <source>
        <dbReference type="RuleBase" id="RU000477"/>
    </source>
</evidence>
<comment type="similarity">
    <text evidence="2 7">Belongs to the MIP/aquaporin (TC 1.A.8) family.</text>
</comment>
<dbReference type="InterPro" id="IPR034294">
    <property type="entry name" value="Aquaporin_transptr"/>
</dbReference>
<dbReference type="WBParaSite" id="Minc3s01912g27142">
    <property type="protein sequence ID" value="Minc3s01912g27142"/>
    <property type="gene ID" value="Minc3s01912g27142"/>
</dbReference>
<dbReference type="Proteomes" id="UP000887563">
    <property type="component" value="Unplaced"/>
</dbReference>
<feature type="transmembrane region" description="Helical" evidence="8">
    <location>
        <begin position="141"/>
        <end position="163"/>
    </location>
</feature>
<keyword evidence="3 7" id="KW-0813">Transport</keyword>
<dbReference type="InterPro" id="IPR022357">
    <property type="entry name" value="MIP_CS"/>
</dbReference>